<dbReference type="OrthoDB" id="49891at2759"/>
<accession>A0A9W7FUR8</accession>
<dbReference type="AlphaFoldDB" id="A0A9W7FUR8"/>
<protein>
    <recommendedName>
        <fullName evidence="4">NlpC/P60 domain-containing protein</fullName>
    </recommendedName>
</protein>
<feature type="signal peptide" evidence="1">
    <location>
        <begin position="1"/>
        <end position="19"/>
    </location>
</feature>
<gene>
    <name evidence="2" type="ORF">TrLO_g13456</name>
</gene>
<organism evidence="2 3">
    <name type="scientific">Triparma laevis f. longispina</name>
    <dbReference type="NCBI Taxonomy" id="1714387"/>
    <lineage>
        <taxon>Eukaryota</taxon>
        <taxon>Sar</taxon>
        <taxon>Stramenopiles</taxon>
        <taxon>Ochrophyta</taxon>
        <taxon>Bolidophyceae</taxon>
        <taxon>Parmales</taxon>
        <taxon>Triparmaceae</taxon>
        <taxon>Triparma</taxon>
    </lineage>
</organism>
<name>A0A9W7FUR8_9STRA</name>
<evidence type="ECO:0000313" key="2">
    <source>
        <dbReference type="EMBL" id="GMI18628.1"/>
    </source>
</evidence>
<keyword evidence="1" id="KW-0732">Signal</keyword>
<feature type="chain" id="PRO_5040758893" description="NlpC/P60 domain-containing protein" evidence="1">
    <location>
        <begin position="20"/>
        <end position="402"/>
    </location>
</feature>
<keyword evidence="3" id="KW-1185">Reference proteome</keyword>
<proteinExistence type="predicted"/>
<evidence type="ECO:0008006" key="4">
    <source>
        <dbReference type="Google" id="ProtNLM"/>
    </source>
</evidence>
<comment type="caution">
    <text evidence="2">The sequence shown here is derived from an EMBL/GenBank/DDBJ whole genome shotgun (WGS) entry which is preliminary data.</text>
</comment>
<dbReference type="Proteomes" id="UP001165122">
    <property type="component" value="Unassembled WGS sequence"/>
</dbReference>
<reference evidence="3" key="1">
    <citation type="journal article" date="2023" name="Commun. Biol.">
        <title>Genome analysis of Parmales, the sister group of diatoms, reveals the evolutionary specialization of diatoms from phago-mixotrophs to photoautotrophs.</title>
        <authorList>
            <person name="Ban H."/>
            <person name="Sato S."/>
            <person name="Yoshikawa S."/>
            <person name="Yamada K."/>
            <person name="Nakamura Y."/>
            <person name="Ichinomiya M."/>
            <person name="Sato N."/>
            <person name="Blanc-Mathieu R."/>
            <person name="Endo H."/>
            <person name="Kuwata A."/>
            <person name="Ogata H."/>
        </authorList>
    </citation>
    <scope>NUCLEOTIDE SEQUENCE [LARGE SCALE GENOMIC DNA]</scope>
    <source>
        <strain evidence="3">NIES 3700</strain>
    </source>
</reference>
<evidence type="ECO:0000313" key="3">
    <source>
        <dbReference type="Proteomes" id="UP001165122"/>
    </source>
</evidence>
<evidence type="ECO:0000256" key="1">
    <source>
        <dbReference type="SAM" id="SignalP"/>
    </source>
</evidence>
<sequence>MKATTTLNLLSAALSTLKASCEFVKVPLTQRHEIKLTRSPATTPYSGVAFNFTTAYLDVFSLSLDITFLGSLSEDDFGSLKSTYSGWSNQPSLVTYKSGQRFTPQEKTYELPSFGSDGEVMKKSPQNVQFLINCWGFSYDALYGERNSLTFSLGDPFNAYASFTSEKFTAVQTFDSTSTSLNSKLKPGDAILISHQNKDEPKYLDHVAIFIIDDLYFERAGTGEDVPFRLTTWEMLTSTWMPAVFDIEWTRKTQPLSPPEVAFSLTSKVTLEEFSENDDSDDCIFNDLKESVQTMFAVTPNFDNDGNVIGQNYCWSLIFEEFEFDELTKRATPPSAFFASKLEVSPPAEIYSGLSETETLEECAPEKVCEDTQIGTTCCADGEYCYRSSVRQYHECFPLDVL</sequence>
<dbReference type="EMBL" id="BRXW01000339">
    <property type="protein sequence ID" value="GMI18628.1"/>
    <property type="molecule type" value="Genomic_DNA"/>
</dbReference>